<dbReference type="RefSeq" id="WP_323330827.1">
    <property type="nucleotide sequence ID" value="NZ_JAYFSI010000006.1"/>
</dbReference>
<evidence type="ECO:0000313" key="3">
    <source>
        <dbReference type="Proteomes" id="UP001304298"/>
    </source>
</evidence>
<dbReference type="EMBL" id="JAYFSI010000006">
    <property type="protein sequence ID" value="MEA5363071.1"/>
    <property type="molecule type" value="Genomic_DNA"/>
</dbReference>
<feature type="transmembrane region" description="Helical" evidence="1">
    <location>
        <begin position="26"/>
        <end position="45"/>
    </location>
</feature>
<evidence type="ECO:0000256" key="1">
    <source>
        <dbReference type="SAM" id="Phobius"/>
    </source>
</evidence>
<gene>
    <name evidence="2" type="ORF">VA596_26305</name>
</gene>
<accession>A0ABU5RA15</accession>
<comment type="caution">
    <text evidence="2">The sequence shown here is derived from an EMBL/GenBank/DDBJ whole genome shotgun (WGS) entry which is preliminary data.</text>
</comment>
<keyword evidence="3" id="KW-1185">Reference proteome</keyword>
<evidence type="ECO:0000313" key="2">
    <source>
        <dbReference type="EMBL" id="MEA5363071.1"/>
    </source>
</evidence>
<feature type="transmembrane region" description="Helical" evidence="1">
    <location>
        <begin position="51"/>
        <end position="69"/>
    </location>
</feature>
<keyword evidence="1" id="KW-0472">Membrane</keyword>
<dbReference type="Proteomes" id="UP001304298">
    <property type="component" value="Unassembled WGS sequence"/>
</dbReference>
<organism evidence="2 3">
    <name type="scientific">Amycolatopsis heterodermiae</name>
    <dbReference type="NCBI Taxonomy" id="3110235"/>
    <lineage>
        <taxon>Bacteria</taxon>
        <taxon>Bacillati</taxon>
        <taxon>Actinomycetota</taxon>
        <taxon>Actinomycetes</taxon>
        <taxon>Pseudonocardiales</taxon>
        <taxon>Pseudonocardiaceae</taxon>
        <taxon>Amycolatopsis</taxon>
    </lineage>
</organism>
<sequence>MANSADNAYTALVRHVVADGARTARAAALILVLTVAVAGVVATVALTAGGLGATCLGGVTLAGTALRAFRRR</sequence>
<keyword evidence="1" id="KW-0812">Transmembrane</keyword>
<keyword evidence="1" id="KW-1133">Transmembrane helix</keyword>
<proteinExistence type="predicted"/>
<protein>
    <submittedName>
        <fullName evidence="2">Uncharacterized protein</fullName>
    </submittedName>
</protein>
<name>A0ABU5RA15_9PSEU</name>
<reference evidence="2 3" key="1">
    <citation type="submission" date="2023-12" db="EMBL/GenBank/DDBJ databases">
        <title>Amycolatopsis sp. V23-08.</title>
        <authorList>
            <person name="Somphong A."/>
        </authorList>
    </citation>
    <scope>NUCLEOTIDE SEQUENCE [LARGE SCALE GENOMIC DNA]</scope>
    <source>
        <strain evidence="2 3">V23-08</strain>
    </source>
</reference>